<comment type="cofactor">
    <cofactor evidence="1">
        <name>pyridoxal 5'-phosphate</name>
        <dbReference type="ChEBI" id="CHEBI:597326"/>
    </cofactor>
</comment>
<evidence type="ECO:0000313" key="8">
    <source>
        <dbReference type="Proteomes" id="UP000248057"/>
    </source>
</evidence>
<sequence>MERTPIVMCKTDLDNLDIYVKRDDLLPFSFGGNKARIAQEFYSDMDIKGKNCMIGYGNARSNLSRALANVNSYRGGVCHIISPADDDGSRIVTNNSYMVHACGAHFHECEKQKVAEAVESVIQECELNGMKPYYIYGDKFGHGNEAVPVRAYEKVYREILEQEEQMGIRFDYIFLPTGTGMTQSGLLAGKLIARRSNQKVIGISVARKSEQEIEVIKNYLDAFSLENQILIEEYPEICVEDDYLSGGYGKYSDGIKDTIRSMFVCNGIPLDSTYTGKGFYGMLEYLKKNGIKNANILFIHTGGTPLFFDNIHLLEQGK</sequence>
<comment type="caution">
    <text evidence="7">The sequence shown here is derived from an EMBL/GenBank/DDBJ whole genome shotgun (WGS) entry which is preliminary data.</text>
</comment>
<dbReference type="SUPFAM" id="SSF53686">
    <property type="entry name" value="Tryptophan synthase beta subunit-like PLP-dependent enzymes"/>
    <property type="match status" value="1"/>
</dbReference>
<comment type="similarity">
    <text evidence="2">Belongs to the ACC deaminase/D-cysteine desulfhydrase family.</text>
</comment>
<evidence type="ECO:0000256" key="1">
    <source>
        <dbReference type="ARBA" id="ARBA00001933"/>
    </source>
</evidence>
<dbReference type="PANTHER" id="PTHR43780:SF2">
    <property type="entry name" value="1-AMINOCYCLOPROPANE-1-CARBOXYLATE DEAMINASE-RELATED"/>
    <property type="match status" value="1"/>
</dbReference>
<evidence type="ECO:0000313" key="7">
    <source>
        <dbReference type="EMBL" id="PXX52519.1"/>
    </source>
</evidence>
<evidence type="ECO:0000256" key="3">
    <source>
        <dbReference type="ARBA" id="ARBA00022898"/>
    </source>
</evidence>
<dbReference type="InterPro" id="IPR027278">
    <property type="entry name" value="ACCD_DCysDesulf"/>
</dbReference>
<feature type="modified residue" description="N6-(pyridoxal phosphate)lysine" evidence="5">
    <location>
        <position position="34"/>
    </location>
</feature>
<keyword evidence="8" id="KW-1185">Reference proteome</keyword>
<proteinExistence type="inferred from homology"/>
<evidence type="ECO:0000256" key="5">
    <source>
        <dbReference type="PIRSR" id="PIRSR006278-2"/>
    </source>
</evidence>
<gene>
    <name evidence="7" type="ORF">DFR60_107205</name>
</gene>
<dbReference type="AlphaFoldDB" id="A0A2V3Y2U2"/>
<evidence type="ECO:0000259" key="6">
    <source>
        <dbReference type="Pfam" id="PF00291"/>
    </source>
</evidence>
<dbReference type="EMBL" id="QJKD01000007">
    <property type="protein sequence ID" value="PXX52519.1"/>
    <property type="molecule type" value="Genomic_DNA"/>
</dbReference>
<feature type="domain" description="Tryptophan synthase beta chain-like PALP" evidence="6">
    <location>
        <begin position="3"/>
        <end position="302"/>
    </location>
</feature>
<evidence type="ECO:0000256" key="2">
    <source>
        <dbReference type="ARBA" id="ARBA00008639"/>
    </source>
</evidence>
<feature type="active site" description="Nucleophile" evidence="4">
    <location>
        <position position="61"/>
    </location>
</feature>
<protein>
    <submittedName>
        <fullName evidence="7">D-cysteine desulfhydrase</fullName>
    </submittedName>
</protein>
<keyword evidence="3 5" id="KW-0663">Pyridoxal phosphate</keyword>
<reference evidence="7 8" key="1">
    <citation type="submission" date="2018-05" db="EMBL/GenBank/DDBJ databases">
        <title>Genomic Encyclopedia of Type Strains, Phase IV (KMG-IV): sequencing the most valuable type-strain genomes for metagenomic binning, comparative biology and taxonomic classification.</title>
        <authorList>
            <person name="Goeker M."/>
        </authorList>
    </citation>
    <scope>NUCLEOTIDE SEQUENCE [LARGE SCALE GENOMIC DNA]</scope>
    <source>
        <strain evidence="7 8">DSM 24995</strain>
    </source>
</reference>
<dbReference type="Proteomes" id="UP000248057">
    <property type="component" value="Unassembled WGS sequence"/>
</dbReference>
<name>A0A2V3Y2U2_9FIRM</name>
<dbReference type="PANTHER" id="PTHR43780">
    <property type="entry name" value="1-AMINOCYCLOPROPANE-1-CARBOXYLATE DEAMINASE-RELATED"/>
    <property type="match status" value="1"/>
</dbReference>
<accession>A0A2V3Y2U2</accession>
<dbReference type="GO" id="GO:1901605">
    <property type="term" value="P:alpha-amino acid metabolic process"/>
    <property type="evidence" value="ECO:0007669"/>
    <property type="project" value="UniProtKB-ARBA"/>
</dbReference>
<evidence type="ECO:0000256" key="4">
    <source>
        <dbReference type="PIRSR" id="PIRSR006278-1"/>
    </source>
</evidence>
<dbReference type="InterPro" id="IPR001926">
    <property type="entry name" value="TrpB-like_PALP"/>
</dbReference>
<organism evidence="7 8">
    <name type="scientific">Hungatella effluvii</name>
    <dbReference type="NCBI Taxonomy" id="1096246"/>
    <lineage>
        <taxon>Bacteria</taxon>
        <taxon>Bacillati</taxon>
        <taxon>Bacillota</taxon>
        <taxon>Clostridia</taxon>
        <taxon>Lachnospirales</taxon>
        <taxon>Lachnospiraceae</taxon>
        <taxon>Hungatella</taxon>
    </lineage>
</organism>
<dbReference type="Pfam" id="PF00291">
    <property type="entry name" value="PALP"/>
    <property type="match status" value="1"/>
</dbReference>
<dbReference type="Gene3D" id="3.40.50.1100">
    <property type="match status" value="2"/>
</dbReference>
<dbReference type="PIRSF" id="PIRSF006278">
    <property type="entry name" value="ACCD_DCysDesulf"/>
    <property type="match status" value="1"/>
</dbReference>
<dbReference type="GO" id="GO:0019148">
    <property type="term" value="F:D-cysteine desulfhydrase activity"/>
    <property type="evidence" value="ECO:0007669"/>
    <property type="project" value="TreeGrafter"/>
</dbReference>
<dbReference type="InterPro" id="IPR036052">
    <property type="entry name" value="TrpB-like_PALP_sf"/>
</dbReference>